<dbReference type="InterPro" id="IPR003870">
    <property type="entry name" value="DUF222"/>
</dbReference>
<protein>
    <submittedName>
        <fullName evidence="3">DUF222 domain-containing protein</fullName>
    </submittedName>
</protein>
<evidence type="ECO:0000313" key="3">
    <source>
        <dbReference type="EMBL" id="MDQ4213410.1"/>
    </source>
</evidence>
<dbReference type="Pfam" id="PF02720">
    <property type="entry name" value="DUF222"/>
    <property type="match status" value="1"/>
</dbReference>
<comment type="caution">
    <text evidence="3">The sequence shown here is derived from an EMBL/GenBank/DDBJ whole genome shotgun (WGS) entry which is preliminary data.</text>
</comment>
<dbReference type="EMBL" id="JAVFCB010000003">
    <property type="protein sequence ID" value="MDQ4213410.1"/>
    <property type="molecule type" value="Genomic_DNA"/>
</dbReference>
<accession>A0ABU0XI92</accession>
<organism evidence="3 4">
    <name type="scientific">Microbacterium capsulatum</name>
    <dbReference type="NCBI Taxonomy" id="3041921"/>
    <lineage>
        <taxon>Bacteria</taxon>
        <taxon>Bacillati</taxon>
        <taxon>Actinomycetota</taxon>
        <taxon>Actinomycetes</taxon>
        <taxon>Micrococcales</taxon>
        <taxon>Microbacteriaceae</taxon>
        <taxon>Microbacterium</taxon>
    </lineage>
</organism>
<dbReference type="RefSeq" id="WP_308488357.1">
    <property type="nucleotide sequence ID" value="NZ_JAVFCB010000003.1"/>
</dbReference>
<feature type="region of interest" description="Disordered" evidence="1">
    <location>
        <begin position="458"/>
        <end position="478"/>
    </location>
</feature>
<evidence type="ECO:0000259" key="2">
    <source>
        <dbReference type="SMART" id="SM00507"/>
    </source>
</evidence>
<dbReference type="Gene3D" id="1.10.30.50">
    <property type="match status" value="1"/>
</dbReference>
<evidence type="ECO:0000313" key="4">
    <source>
        <dbReference type="Proteomes" id="UP001230289"/>
    </source>
</evidence>
<reference evidence="3 4" key="1">
    <citation type="submission" date="2023-08" db="EMBL/GenBank/DDBJ databases">
        <title>Microbacterium sp. nov., isolated from a waste landfill.</title>
        <authorList>
            <person name="Wen W."/>
        </authorList>
    </citation>
    <scope>NUCLEOTIDE SEQUENCE [LARGE SCALE GENOMIC DNA]</scope>
    <source>
        <strain evidence="3 4">ASV81</strain>
    </source>
</reference>
<dbReference type="Proteomes" id="UP001230289">
    <property type="component" value="Unassembled WGS sequence"/>
</dbReference>
<dbReference type="CDD" id="cd00085">
    <property type="entry name" value="HNHc"/>
    <property type="match status" value="1"/>
</dbReference>
<proteinExistence type="predicted"/>
<sequence>MTSTTTAVLEQLDALLAGVREPRLDDLAASDLVELVLAAGRVQRRLDALITTAAGEVADRDTRSSAERVSPRAGCRDVTELLRRTLRVDTGTARRYVHASRAVHGAIQLSSGETLPARYQALADAMRDGELSLTGLLAATAPLERAAQRIGAEERAAADRLLSDSARGLDLADDTGRPGPAPTTDELSALAHHIALALDPDGSEPADALANRKRGLTLGQPRDGVVPVSGGLLPDVAGQLQRLFDALLNPRAEESVADPSGVVFATDDGGGSDLPDPVDPRTPAQRRHDALATILTAAAASDGFPTLGGAAPTLVVSVTAEDYANGTGRASVEGTGWDAPIGVARHTACAGGVQRVLFDERGQIVALGTTARIFTAVQRRAIVLRDRECLIPGCPVPATWCEIHHVTEHSRGGRTHTGNGVALCWHHHRTLDISGWRIRMRGGTPEIRGPAWWDPHGGWHRPRVRPDTGRALAKALSP</sequence>
<dbReference type="InterPro" id="IPR003615">
    <property type="entry name" value="HNH_nuc"/>
</dbReference>
<evidence type="ECO:0000256" key="1">
    <source>
        <dbReference type="SAM" id="MobiDB-lite"/>
    </source>
</evidence>
<feature type="domain" description="HNH nuclease" evidence="2">
    <location>
        <begin position="377"/>
        <end position="429"/>
    </location>
</feature>
<dbReference type="SMART" id="SM00507">
    <property type="entry name" value="HNHc"/>
    <property type="match status" value="1"/>
</dbReference>
<keyword evidence="4" id="KW-1185">Reference proteome</keyword>
<gene>
    <name evidence="3" type="ORF">RBR11_05735</name>
</gene>
<name>A0ABU0XI92_9MICO</name>